<organism evidence="2 3">
    <name type="scientific">Gigaspora margarita</name>
    <dbReference type="NCBI Taxonomy" id="4874"/>
    <lineage>
        <taxon>Eukaryota</taxon>
        <taxon>Fungi</taxon>
        <taxon>Fungi incertae sedis</taxon>
        <taxon>Mucoromycota</taxon>
        <taxon>Glomeromycotina</taxon>
        <taxon>Glomeromycetes</taxon>
        <taxon>Diversisporales</taxon>
        <taxon>Gigasporaceae</taxon>
        <taxon>Gigaspora</taxon>
    </lineage>
</organism>
<feature type="region of interest" description="Disordered" evidence="1">
    <location>
        <begin position="1"/>
        <end position="40"/>
    </location>
</feature>
<dbReference type="SUPFAM" id="SSF140996">
    <property type="entry name" value="Hermes dimerisation domain"/>
    <property type="match status" value="1"/>
</dbReference>
<feature type="non-terminal residue" evidence="2">
    <location>
        <position position="130"/>
    </location>
</feature>
<comment type="caution">
    <text evidence="2">The sequence shown here is derived from an EMBL/GenBank/DDBJ whole genome shotgun (WGS) entry which is preliminary data.</text>
</comment>
<sequence>SDFSDNEQDKNDDHDSLLNKSEQDELSNAPTHETETKETPDLPVCKVCKTVFSSDSATSTLRCHLEAHSIVAPKRGRKPMNSNPYSENEQYERDNLVIKWIVCDMQPFNVVEEEEWRNMISKFDEHYQFP</sequence>
<name>A0ABN7XPG8_GIGMA</name>
<protein>
    <submittedName>
        <fullName evidence="2">3359_t:CDS:1</fullName>
    </submittedName>
</protein>
<evidence type="ECO:0000256" key="1">
    <source>
        <dbReference type="SAM" id="MobiDB-lite"/>
    </source>
</evidence>
<accession>A0ABN7XPG8</accession>
<feature type="non-terminal residue" evidence="2">
    <location>
        <position position="1"/>
    </location>
</feature>
<evidence type="ECO:0000313" key="3">
    <source>
        <dbReference type="Proteomes" id="UP000789901"/>
    </source>
</evidence>
<feature type="compositionally biased region" description="Basic and acidic residues" evidence="1">
    <location>
        <begin position="7"/>
        <end position="23"/>
    </location>
</feature>
<gene>
    <name evidence="2" type="ORF">GMARGA_LOCUS46058</name>
</gene>
<dbReference type="EMBL" id="CAJVQB010168576">
    <property type="protein sequence ID" value="CAG8857237.1"/>
    <property type="molecule type" value="Genomic_DNA"/>
</dbReference>
<proteinExistence type="predicted"/>
<evidence type="ECO:0000313" key="2">
    <source>
        <dbReference type="EMBL" id="CAG8857237.1"/>
    </source>
</evidence>
<keyword evidence="3" id="KW-1185">Reference proteome</keyword>
<reference evidence="2 3" key="1">
    <citation type="submission" date="2021-06" db="EMBL/GenBank/DDBJ databases">
        <authorList>
            <person name="Kallberg Y."/>
            <person name="Tangrot J."/>
            <person name="Rosling A."/>
        </authorList>
    </citation>
    <scope>NUCLEOTIDE SEQUENCE [LARGE SCALE GENOMIC DNA]</scope>
    <source>
        <strain evidence="2 3">120-4 pot B 10/14</strain>
    </source>
</reference>
<dbReference type="Proteomes" id="UP000789901">
    <property type="component" value="Unassembled WGS sequence"/>
</dbReference>